<dbReference type="Proteomes" id="UP000799118">
    <property type="component" value="Unassembled WGS sequence"/>
</dbReference>
<organism evidence="2 3">
    <name type="scientific">Gymnopus androsaceus JB14</name>
    <dbReference type="NCBI Taxonomy" id="1447944"/>
    <lineage>
        <taxon>Eukaryota</taxon>
        <taxon>Fungi</taxon>
        <taxon>Dikarya</taxon>
        <taxon>Basidiomycota</taxon>
        <taxon>Agaricomycotina</taxon>
        <taxon>Agaricomycetes</taxon>
        <taxon>Agaricomycetidae</taxon>
        <taxon>Agaricales</taxon>
        <taxon>Marasmiineae</taxon>
        <taxon>Omphalotaceae</taxon>
        <taxon>Gymnopus</taxon>
    </lineage>
</organism>
<feature type="region of interest" description="Disordered" evidence="1">
    <location>
        <begin position="1"/>
        <end position="27"/>
    </location>
</feature>
<evidence type="ECO:0000313" key="2">
    <source>
        <dbReference type="EMBL" id="KAE9385739.1"/>
    </source>
</evidence>
<reference evidence="2" key="1">
    <citation type="journal article" date="2019" name="Environ. Microbiol.">
        <title>Fungal ecological strategies reflected in gene transcription - a case study of two litter decomposers.</title>
        <authorList>
            <person name="Barbi F."/>
            <person name="Kohler A."/>
            <person name="Barry K."/>
            <person name="Baskaran P."/>
            <person name="Daum C."/>
            <person name="Fauchery L."/>
            <person name="Ihrmark K."/>
            <person name="Kuo A."/>
            <person name="LaButti K."/>
            <person name="Lipzen A."/>
            <person name="Morin E."/>
            <person name="Grigoriev I.V."/>
            <person name="Henrissat B."/>
            <person name="Lindahl B."/>
            <person name="Martin F."/>
        </authorList>
    </citation>
    <scope>NUCLEOTIDE SEQUENCE</scope>
    <source>
        <strain evidence="2">JB14</strain>
    </source>
</reference>
<name>A0A6A4GJA0_9AGAR</name>
<feature type="compositionally biased region" description="Acidic residues" evidence="1">
    <location>
        <begin position="342"/>
        <end position="407"/>
    </location>
</feature>
<dbReference type="OrthoDB" id="3062339at2759"/>
<feature type="compositionally biased region" description="Basic and acidic residues" evidence="1">
    <location>
        <begin position="1158"/>
        <end position="1182"/>
    </location>
</feature>
<dbReference type="PANTHER" id="PTHR35711:SF1">
    <property type="entry name" value="ECTODERMAL, ISOFORM F"/>
    <property type="match status" value="1"/>
</dbReference>
<feature type="region of interest" description="Disordered" evidence="1">
    <location>
        <begin position="849"/>
        <end position="875"/>
    </location>
</feature>
<feature type="compositionally biased region" description="Polar residues" evidence="1">
    <location>
        <begin position="1"/>
        <end position="11"/>
    </location>
</feature>
<accession>A0A6A4GJA0</accession>
<feature type="region of interest" description="Disordered" evidence="1">
    <location>
        <begin position="944"/>
        <end position="1234"/>
    </location>
</feature>
<keyword evidence="3" id="KW-1185">Reference proteome</keyword>
<evidence type="ECO:0000256" key="1">
    <source>
        <dbReference type="SAM" id="MobiDB-lite"/>
    </source>
</evidence>
<feature type="region of interest" description="Disordered" evidence="1">
    <location>
        <begin position="165"/>
        <end position="201"/>
    </location>
</feature>
<evidence type="ECO:0000313" key="3">
    <source>
        <dbReference type="Proteomes" id="UP000799118"/>
    </source>
</evidence>
<feature type="region of interest" description="Disordered" evidence="1">
    <location>
        <begin position="294"/>
        <end position="553"/>
    </location>
</feature>
<dbReference type="EMBL" id="ML769950">
    <property type="protein sequence ID" value="KAE9385739.1"/>
    <property type="molecule type" value="Genomic_DNA"/>
</dbReference>
<feature type="compositionally biased region" description="Basic and acidic residues" evidence="1">
    <location>
        <begin position="408"/>
        <end position="422"/>
    </location>
</feature>
<dbReference type="AlphaFoldDB" id="A0A6A4GJA0"/>
<feature type="compositionally biased region" description="Acidic residues" evidence="1">
    <location>
        <begin position="961"/>
        <end position="970"/>
    </location>
</feature>
<dbReference type="PANTHER" id="PTHR35711">
    <property type="entry name" value="EXPRESSED PROTEIN"/>
    <property type="match status" value="1"/>
</dbReference>
<feature type="compositionally biased region" description="Basic and acidic residues" evidence="1">
    <location>
        <begin position="436"/>
        <end position="446"/>
    </location>
</feature>
<proteinExistence type="predicted"/>
<feature type="compositionally biased region" description="Acidic residues" evidence="1">
    <location>
        <begin position="531"/>
        <end position="541"/>
    </location>
</feature>
<gene>
    <name evidence="2" type="ORF">BT96DRAFT_1006768</name>
</gene>
<sequence length="1234" mass="136196">MVNTRYMQQISNANKAKTRGGKARAKADPPMLVMESVVIPVVRGVKKRPQDAIDVPPAAPTSTLVNDDIRREGWALLKRYFEDDKEVPAGKVDEFLNKIDNSIEAQLRPVFGRIMGLEPGEPEAQKALGDEIDAAIAELPPVDAPQVKGKARALFSPRGFRFTPSVQRSVKSSPHAQSFFPPESPPCTPTKPDTPEADPPSIRTGIWDAELRQEMYMASTMDTGTARGTAQAVDERMSEYLEALETSTVSQETRKALTLETKKAFLSRFAAITREEVVPDTPESLVRLFKDLSLPLGGKEPSPSPIRQPYRTGGLASSSVPPSSPCPSAGYKVASGWSTLGDVEEEEEEEEDEEHQEEEEDEEQQEEEEDEEQQEEEEDEEQDEQEQEQEEDEEQDEQEQEQVELEADSLRRRVDESREGLNETHPTPSRPPTLPDKPDQEMDRIAKARMARRNKLLELAGKKVPAPLPSPKSRASATAPTGSRKAANPRDESSRPAPPANGKPRDKSRSKTGKVVAVPTTRPPQNARANDDDDTDEEGAEGESKNKGGRLSRSAIAQAQAIRQKYQDDLQALADKEGKTFAAILSAVGDTVSDTRSLNPWNAFQATESTAHFKKRIREAYRDKCEGVDDVEGEFAEILEWYSTAIASQTAQKCLEGLSEKQLVKIAGPFNNRGRQVWETYQVSCFGWIVDGISARAVAFGSDPYYLGMKEDNPSQMRDQCIDYGTMIHTQLMCKKQGVSLDPQKQKIINKYMGDKSNKATLRALVKDIWVHDLQTLCPNSKITRMKWGPAFADMCYREKVKLVNYPRGLKAIGAPGGLAAVSGIQKNALKVIVGDRIRFWQQEARAMSREGLGDSEEEGRASLWADGDDDDDGRKPTELFEEDLCQFVPWDEDEKALSYQDRANVGIVTQVSLDGKDPLVLTKVLHSKLYVAATEVRQLKVVGGDDTEEDAPEREVDSAVLEEDADESDIPVAPPPTRKRCVRVPTAAPPAKSRVAEEDADESDVPQSRGLRKEDSEEEESVTTVPTKKKRRVAIAAPPAKSRVAEEDADESDAPVAPPPMKKRRVPTAAPPAKSRTTEEDSEEEESVTPVPTKKRRVAVAALPAKPRVAEEDSEESVAPVPTKKRRVPIAGPPEEESVVPVPTKKRRVHTAPPPAEEQRDVSKDLESGRPKKRAQLDRKVGKMSGSGMKVPNDQGGLTGALGKKRKRDEDVPGAVTQAPRPIANLPKRRNNT</sequence>
<protein>
    <submittedName>
        <fullName evidence="2">Uncharacterized protein</fullName>
    </submittedName>
</protein>
<feature type="compositionally biased region" description="Polar residues" evidence="1">
    <location>
        <begin position="165"/>
        <end position="176"/>
    </location>
</feature>